<name>A0A7W4UPF9_9MICO</name>
<comment type="caution">
    <text evidence="2">The sequence shown here is derived from an EMBL/GenBank/DDBJ whole genome shotgun (WGS) entry which is preliminary data.</text>
</comment>
<sequence>MSTEHALMARIAEIDDSLAGMRRAQGAANSCLADGRSLGSGARGVAASARALVAGSATGVDTRLARSLGATEANARAFVAVLERALADLHGAARRLEAEQADCRRELERLRELERQRAIAAQAMRKF</sequence>
<dbReference type="EMBL" id="JACHWJ010000003">
    <property type="protein sequence ID" value="MBB2958237.1"/>
    <property type="molecule type" value="Genomic_DNA"/>
</dbReference>
<evidence type="ECO:0000313" key="2">
    <source>
        <dbReference type="EMBL" id="MBB2958237.1"/>
    </source>
</evidence>
<keyword evidence="1" id="KW-0175">Coiled coil</keyword>
<keyword evidence="3" id="KW-1185">Reference proteome</keyword>
<feature type="coiled-coil region" evidence="1">
    <location>
        <begin position="79"/>
        <end position="123"/>
    </location>
</feature>
<evidence type="ECO:0000313" key="3">
    <source>
        <dbReference type="Proteomes" id="UP000545286"/>
    </source>
</evidence>
<dbReference type="Proteomes" id="UP000545286">
    <property type="component" value="Unassembled WGS sequence"/>
</dbReference>
<dbReference type="RefSeq" id="WP_183625203.1">
    <property type="nucleotide sequence ID" value="NZ_JACHWJ010000003.1"/>
</dbReference>
<reference evidence="2 3" key="1">
    <citation type="submission" date="2020-08" db="EMBL/GenBank/DDBJ databases">
        <title>Sequencing the genomes of 1000 actinobacteria strains.</title>
        <authorList>
            <person name="Klenk H.-P."/>
        </authorList>
    </citation>
    <scope>NUCLEOTIDE SEQUENCE [LARGE SCALE GENOMIC DNA]</scope>
    <source>
        <strain evidence="2 3">DSM 20419</strain>
    </source>
</reference>
<evidence type="ECO:0000256" key="1">
    <source>
        <dbReference type="SAM" id="Coils"/>
    </source>
</evidence>
<evidence type="ECO:0008006" key="4">
    <source>
        <dbReference type="Google" id="ProtNLM"/>
    </source>
</evidence>
<organism evidence="2 3">
    <name type="scientific">Pseudoclavibacter helvolus</name>
    <dbReference type="NCBI Taxonomy" id="255205"/>
    <lineage>
        <taxon>Bacteria</taxon>
        <taxon>Bacillati</taxon>
        <taxon>Actinomycetota</taxon>
        <taxon>Actinomycetes</taxon>
        <taxon>Micrococcales</taxon>
        <taxon>Microbacteriaceae</taxon>
        <taxon>Pseudoclavibacter</taxon>
    </lineage>
</organism>
<proteinExistence type="predicted"/>
<gene>
    <name evidence="2" type="ORF">FHX72_002382</name>
</gene>
<dbReference type="AlphaFoldDB" id="A0A7W4UPF9"/>
<protein>
    <recommendedName>
        <fullName evidence="4">Flagellar FliJ protein</fullName>
    </recommendedName>
</protein>
<accession>A0A7W4UPF9</accession>